<dbReference type="Proteomes" id="UP001482620">
    <property type="component" value="Unassembled WGS sequence"/>
</dbReference>
<reference evidence="2 3" key="1">
    <citation type="submission" date="2021-06" db="EMBL/GenBank/DDBJ databases">
        <authorList>
            <person name="Palmer J.M."/>
        </authorList>
    </citation>
    <scope>NUCLEOTIDE SEQUENCE [LARGE SCALE GENOMIC DNA]</scope>
    <source>
        <strain evidence="3">if_2019</strain>
        <tissue evidence="2">Muscle</tissue>
    </source>
</reference>
<proteinExistence type="predicted"/>
<evidence type="ECO:0000313" key="2">
    <source>
        <dbReference type="EMBL" id="MEQ2256662.1"/>
    </source>
</evidence>
<organism evidence="2 3">
    <name type="scientific">Ilyodon furcidens</name>
    <name type="common">goldbreast splitfin</name>
    <dbReference type="NCBI Taxonomy" id="33524"/>
    <lineage>
        <taxon>Eukaryota</taxon>
        <taxon>Metazoa</taxon>
        <taxon>Chordata</taxon>
        <taxon>Craniata</taxon>
        <taxon>Vertebrata</taxon>
        <taxon>Euteleostomi</taxon>
        <taxon>Actinopterygii</taxon>
        <taxon>Neopterygii</taxon>
        <taxon>Teleostei</taxon>
        <taxon>Neoteleostei</taxon>
        <taxon>Acanthomorphata</taxon>
        <taxon>Ovalentaria</taxon>
        <taxon>Atherinomorphae</taxon>
        <taxon>Cyprinodontiformes</taxon>
        <taxon>Goodeidae</taxon>
        <taxon>Ilyodon</taxon>
    </lineage>
</organism>
<keyword evidence="3" id="KW-1185">Reference proteome</keyword>
<evidence type="ECO:0000313" key="3">
    <source>
        <dbReference type="Proteomes" id="UP001482620"/>
    </source>
</evidence>
<dbReference type="EMBL" id="JAHRIQ010107598">
    <property type="protein sequence ID" value="MEQ2256662.1"/>
    <property type="molecule type" value="Genomic_DNA"/>
</dbReference>
<gene>
    <name evidence="2" type="ORF">ILYODFUR_026376</name>
</gene>
<keyword evidence="1" id="KW-1133">Transmembrane helix</keyword>
<sequence length="101" mass="10908">MSTVSTVTTMGCQTRLLGEEEEVAASLEGMKSVRGFFLLSLSTFSSVGAALELLIFAADFTQKQAEVGGWRDYFLDLPDVFRPGRISHTEAFGLVLTGEAP</sequence>
<protein>
    <submittedName>
        <fullName evidence="2">Uncharacterized protein</fullName>
    </submittedName>
</protein>
<keyword evidence="1" id="KW-0812">Transmembrane</keyword>
<keyword evidence="1" id="KW-0472">Membrane</keyword>
<feature type="transmembrane region" description="Helical" evidence="1">
    <location>
        <begin position="36"/>
        <end position="56"/>
    </location>
</feature>
<evidence type="ECO:0000256" key="1">
    <source>
        <dbReference type="SAM" id="Phobius"/>
    </source>
</evidence>
<accession>A0ABV0VIT1</accession>
<name>A0ABV0VIT1_9TELE</name>
<comment type="caution">
    <text evidence="2">The sequence shown here is derived from an EMBL/GenBank/DDBJ whole genome shotgun (WGS) entry which is preliminary data.</text>
</comment>